<protein>
    <submittedName>
        <fullName evidence="1">Uncharacterized protein</fullName>
    </submittedName>
</protein>
<keyword evidence="2" id="KW-1185">Reference proteome</keyword>
<sequence length="119" mass="13618">MKMLLRLVGVMVLAAVVFSCSSSRNIGDRKLLSGEWLTIAPDDAPNVTIEENNKLFLLMSTEEESDTLRFNYKLKGKKLTLLMDEKVVSVSELKKLTADSLVYKRKRDNEVFSYKRKVK</sequence>
<dbReference type="EMBL" id="BMIB01000010">
    <property type="protein sequence ID" value="GGH83551.1"/>
    <property type="molecule type" value="Genomic_DNA"/>
</dbReference>
<dbReference type="AlphaFoldDB" id="A0A917J6I4"/>
<reference evidence="1" key="2">
    <citation type="submission" date="2020-09" db="EMBL/GenBank/DDBJ databases">
        <authorList>
            <person name="Sun Q."/>
            <person name="Zhou Y."/>
        </authorList>
    </citation>
    <scope>NUCLEOTIDE SEQUENCE</scope>
    <source>
        <strain evidence="1">CGMCC 1.15290</strain>
    </source>
</reference>
<name>A0A917J6I4_9BACT</name>
<dbReference type="PROSITE" id="PS51257">
    <property type="entry name" value="PROKAR_LIPOPROTEIN"/>
    <property type="match status" value="1"/>
</dbReference>
<dbReference type="Proteomes" id="UP000627292">
    <property type="component" value="Unassembled WGS sequence"/>
</dbReference>
<dbReference type="RefSeq" id="WP_188959455.1">
    <property type="nucleotide sequence ID" value="NZ_BMIB01000010.1"/>
</dbReference>
<evidence type="ECO:0000313" key="1">
    <source>
        <dbReference type="EMBL" id="GGH83551.1"/>
    </source>
</evidence>
<accession>A0A917J6I4</accession>
<reference evidence="1" key="1">
    <citation type="journal article" date="2014" name="Int. J. Syst. Evol. Microbiol.">
        <title>Complete genome sequence of Corynebacterium casei LMG S-19264T (=DSM 44701T), isolated from a smear-ripened cheese.</title>
        <authorList>
            <consortium name="US DOE Joint Genome Institute (JGI-PGF)"/>
            <person name="Walter F."/>
            <person name="Albersmeier A."/>
            <person name="Kalinowski J."/>
            <person name="Ruckert C."/>
        </authorList>
    </citation>
    <scope>NUCLEOTIDE SEQUENCE</scope>
    <source>
        <strain evidence="1">CGMCC 1.15290</strain>
    </source>
</reference>
<comment type="caution">
    <text evidence="1">The sequence shown here is derived from an EMBL/GenBank/DDBJ whole genome shotgun (WGS) entry which is preliminary data.</text>
</comment>
<gene>
    <name evidence="1" type="ORF">GCM10011379_59110</name>
</gene>
<evidence type="ECO:0000313" key="2">
    <source>
        <dbReference type="Proteomes" id="UP000627292"/>
    </source>
</evidence>
<organism evidence="1 2">
    <name type="scientific">Filimonas zeae</name>
    <dbReference type="NCBI Taxonomy" id="1737353"/>
    <lineage>
        <taxon>Bacteria</taxon>
        <taxon>Pseudomonadati</taxon>
        <taxon>Bacteroidota</taxon>
        <taxon>Chitinophagia</taxon>
        <taxon>Chitinophagales</taxon>
        <taxon>Chitinophagaceae</taxon>
        <taxon>Filimonas</taxon>
    </lineage>
</organism>
<proteinExistence type="predicted"/>